<dbReference type="EMBL" id="CP093326">
    <property type="protein sequence ID" value="UNK46984.1"/>
    <property type="molecule type" value="Genomic_DNA"/>
</dbReference>
<reference evidence="1 2" key="1">
    <citation type="submission" date="2022-03" db="EMBL/GenBank/DDBJ databases">
        <title>Isotopic signatures of nitrous oxide derived from detoxification processes.</title>
        <authorList>
            <person name="Behrendt U."/>
            <person name="Buchen C."/>
            <person name="Well R."/>
            <person name="Ulrich A."/>
            <person name="Rohe L."/>
            <person name="Kolb S."/>
            <person name="Schloter M."/>
            <person name="Horn M.A."/>
            <person name="Augustin J."/>
        </authorList>
    </citation>
    <scope>NUCLEOTIDE SEQUENCE [LARGE SCALE GENOMIC DNA]</scope>
    <source>
        <strain evidence="1 2">S4-C24</strain>
    </source>
</reference>
<evidence type="ECO:0000313" key="1">
    <source>
        <dbReference type="EMBL" id="UNK46984.1"/>
    </source>
</evidence>
<dbReference type="RefSeq" id="WP_127511276.1">
    <property type="nucleotide sequence ID" value="NZ_CP093326.1"/>
</dbReference>
<protein>
    <submittedName>
        <fullName evidence="1">Uncharacterized protein</fullName>
    </submittedName>
</protein>
<keyword evidence="2" id="KW-1185">Reference proteome</keyword>
<accession>A0ABY3WH29</accession>
<dbReference type="Proteomes" id="UP000829069">
    <property type="component" value="Chromosome"/>
</dbReference>
<gene>
    <name evidence="1" type="ORF">MNQ99_06430</name>
</gene>
<organism evidence="1 2">
    <name type="scientific">Arthrobacter sulfonylureivorans</name>
    <dbReference type="NCBI Taxonomy" id="2486855"/>
    <lineage>
        <taxon>Bacteria</taxon>
        <taxon>Bacillati</taxon>
        <taxon>Actinomycetota</taxon>
        <taxon>Actinomycetes</taxon>
        <taxon>Micrococcales</taxon>
        <taxon>Micrococcaceae</taxon>
        <taxon>Arthrobacter</taxon>
    </lineage>
</organism>
<evidence type="ECO:0000313" key="2">
    <source>
        <dbReference type="Proteomes" id="UP000829069"/>
    </source>
</evidence>
<name>A0ABY3WH29_9MICC</name>
<sequence>MHHTGGPGWRVTADTSGHMLLALYLRDVADLAGAGSPAVSPVLPTVRTADPRQLTAHVGGPSALRGEWEQWWEDLVRERPGNAAKLAPPSFPAFADSPALQRLLQAHFGAAMSWSRARMAEYGKLAQEREAKGKSGLISELIQDREMELGRAARSFELKLIELPLCEPRAWFVEPDRILMSQTLMDDETTFRSFVQPIVELMV</sequence>
<proteinExistence type="predicted"/>